<dbReference type="HOGENOM" id="CLU_591056_0_0_1"/>
<protein>
    <submittedName>
        <fullName evidence="5">Signal peptide peptidase family protein</fullName>
    </submittedName>
</protein>
<proteinExistence type="inferred from homology"/>
<evidence type="ECO:0000256" key="2">
    <source>
        <dbReference type="ARBA" id="ARBA00022670"/>
    </source>
</evidence>
<evidence type="ECO:0000313" key="7">
    <source>
        <dbReference type="Proteomes" id="UP000002051"/>
    </source>
</evidence>
<dbReference type="EMBL" id="CM001220">
    <property type="protein sequence ID" value="AES92466.1"/>
    <property type="molecule type" value="Genomic_DNA"/>
</dbReference>
<reference evidence="6" key="3">
    <citation type="submission" date="2015-04" db="UniProtKB">
        <authorList>
            <consortium name="EnsemblPlants"/>
        </authorList>
    </citation>
    <scope>IDENTIFICATION</scope>
    <source>
        <strain evidence="6">cv. Jemalong A17</strain>
    </source>
</reference>
<dbReference type="PaxDb" id="3880-AES92466"/>
<dbReference type="EnsemblPlants" id="AES92466">
    <property type="protein sequence ID" value="AES92466"/>
    <property type="gene ID" value="MTR_4g130360"/>
</dbReference>
<organism evidence="5 7">
    <name type="scientific">Medicago truncatula</name>
    <name type="common">Barrel medic</name>
    <name type="synonym">Medicago tribuloides</name>
    <dbReference type="NCBI Taxonomy" id="3880"/>
    <lineage>
        <taxon>Eukaryota</taxon>
        <taxon>Viridiplantae</taxon>
        <taxon>Streptophyta</taxon>
        <taxon>Embryophyta</taxon>
        <taxon>Tracheophyta</taxon>
        <taxon>Spermatophyta</taxon>
        <taxon>Magnoliopsida</taxon>
        <taxon>eudicotyledons</taxon>
        <taxon>Gunneridae</taxon>
        <taxon>Pentapetalae</taxon>
        <taxon>rosids</taxon>
        <taxon>fabids</taxon>
        <taxon>Fabales</taxon>
        <taxon>Fabaceae</taxon>
        <taxon>Papilionoideae</taxon>
        <taxon>50 kb inversion clade</taxon>
        <taxon>NPAAA clade</taxon>
        <taxon>Hologalegina</taxon>
        <taxon>IRL clade</taxon>
        <taxon>Trifolieae</taxon>
        <taxon>Medicago</taxon>
    </lineage>
</organism>
<dbReference type="PANTHER" id="PTHR33209:SF1">
    <property type="entry name" value="PEPTIDASE S49 DOMAIN-CONTAINING PROTEIN"/>
    <property type="match status" value="1"/>
</dbReference>
<evidence type="ECO:0000256" key="1">
    <source>
        <dbReference type="ARBA" id="ARBA00008683"/>
    </source>
</evidence>
<dbReference type="Gene3D" id="3.90.226.10">
    <property type="entry name" value="2-enoyl-CoA Hydratase, Chain A, domain 1"/>
    <property type="match status" value="2"/>
</dbReference>
<dbReference type="GO" id="GO:0006508">
    <property type="term" value="P:proteolysis"/>
    <property type="evidence" value="ECO:0007669"/>
    <property type="project" value="UniProtKB-KW"/>
</dbReference>
<evidence type="ECO:0000256" key="3">
    <source>
        <dbReference type="ARBA" id="ARBA00022801"/>
    </source>
</evidence>
<dbReference type="GO" id="GO:0004252">
    <property type="term" value="F:serine-type endopeptidase activity"/>
    <property type="evidence" value="ECO:0000318"/>
    <property type="project" value="GO_Central"/>
</dbReference>
<dbReference type="eggNOG" id="ENOG502QQH5">
    <property type="taxonomic scope" value="Eukaryota"/>
</dbReference>
<reference evidence="5 7" key="2">
    <citation type="journal article" date="2014" name="BMC Genomics">
        <title>An improved genome release (version Mt4.0) for the model legume Medicago truncatula.</title>
        <authorList>
            <person name="Tang H."/>
            <person name="Krishnakumar V."/>
            <person name="Bidwell S."/>
            <person name="Rosen B."/>
            <person name="Chan A."/>
            <person name="Zhou S."/>
            <person name="Gentzbittel L."/>
            <person name="Childs K.L."/>
            <person name="Yandell M."/>
            <person name="Gundlach H."/>
            <person name="Mayer K.F."/>
            <person name="Schwartz D.C."/>
            <person name="Town C.D."/>
        </authorList>
    </citation>
    <scope>GENOME REANNOTATION</scope>
    <source>
        <strain evidence="6 7">cv. Jemalong A17</strain>
    </source>
</reference>
<dbReference type="InterPro" id="IPR029045">
    <property type="entry name" value="ClpP/crotonase-like_dom_sf"/>
</dbReference>
<keyword evidence="2" id="KW-0645">Protease</keyword>
<keyword evidence="4" id="KW-0720">Serine protease</keyword>
<keyword evidence="3" id="KW-0378">Hydrolase</keyword>
<name>G7JFI3_MEDTR</name>
<dbReference type="STRING" id="3880.G7JFI3"/>
<dbReference type="PANTHER" id="PTHR33209">
    <property type="entry name" value="PROTEASE 4"/>
    <property type="match status" value="1"/>
</dbReference>
<accession>G7JFI3</accession>
<keyword evidence="7" id="KW-1185">Reference proteome</keyword>
<dbReference type="Proteomes" id="UP000002051">
    <property type="component" value="Chromosome 4"/>
</dbReference>
<dbReference type="GO" id="GO:0009535">
    <property type="term" value="C:chloroplast thylakoid membrane"/>
    <property type="evidence" value="ECO:0000318"/>
    <property type="project" value="GO_Central"/>
</dbReference>
<evidence type="ECO:0000313" key="6">
    <source>
        <dbReference type="EnsemblPlants" id="AES92466"/>
    </source>
</evidence>
<sequence>MTSCCFRNIYRKMSPRSSLMADRCISSATTHKPLKFYFTSAISPPPSSSIIDRLISSAPIHKPFNLEGNFSSSSVKDVDYPTGDFDSIPHSALPSECVKNGSVLQICDNLLKAMYDPRIYVVYLNIQNLNTGWGKLDEIRRQILNFRKSGKLIFAYVPEIGVKEYYVASACKEIFAHPLVEVHLYGPTVDKFSFIKGVYYNFDFSHDTITALMDNIYSNWLDVVSSSTGKKRENVENLVNLVTEGVYEVEELKEEGFITDLLYKDDVITNLKERLGVKSLPFVSFKEYSRVSKSTVGLISRAKELIAIIRDAGSITSTTEFVENIYRVRASTEFKVVIVRIDSSGGKFRASNYMWREMKRLAAEKPIIASISDVATSAGYYLVLSNGSRNKMEEVPQGRGKVWTGKDATSLGLVDAIGGMSRAIAIAKLKANIPQNSEVTLVELSIPCPTLPWEEEEFNLFSK</sequence>
<dbReference type="SUPFAM" id="SSF52096">
    <property type="entry name" value="ClpP/crotonase"/>
    <property type="match status" value="2"/>
</dbReference>
<evidence type="ECO:0000313" key="5">
    <source>
        <dbReference type="EMBL" id="AES92466.1"/>
    </source>
</evidence>
<gene>
    <name evidence="5" type="ordered locus">MTR_4g130360</name>
</gene>
<reference evidence="5 7" key="1">
    <citation type="journal article" date="2011" name="Nature">
        <title>The Medicago genome provides insight into the evolution of rhizobial symbioses.</title>
        <authorList>
            <person name="Young N.D."/>
            <person name="Debelle F."/>
            <person name="Oldroyd G.E."/>
            <person name="Geurts R."/>
            <person name="Cannon S.B."/>
            <person name="Udvardi M.K."/>
            <person name="Benedito V.A."/>
            <person name="Mayer K.F."/>
            <person name="Gouzy J."/>
            <person name="Schoof H."/>
            <person name="Van de Peer Y."/>
            <person name="Proost S."/>
            <person name="Cook D.R."/>
            <person name="Meyers B.C."/>
            <person name="Spannagl M."/>
            <person name="Cheung F."/>
            <person name="De Mita S."/>
            <person name="Krishnakumar V."/>
            <person name="Gundlach H."/>
            <person name="Zhou S."/>
            <person name="Mudge J."/>
            <person name="Bharti A.K."/>
            <person name="Murray J.D."/>
            <person name="Naoumkina M.A."/>
            <person name="Rosen B."/>
            <person name="Silverstein K.A."/>
            <person name="Tang H."/>
            <person name="Rombauts S."/>
            <person name="Zhao P.X."/>
            <person name="Zhou P."/>
            <person name="Barbe V."/>
            <person name="Bardou P."/>
            <person name="Bechner M."/>
            <person name="Bellec A."/>
            <person name="Berger A."/>
            <person name="Berges H."/>
            <person name="Bidwell S."/>
            <person name="Bisseling T."/>
            <person name="Choisne N."/>
            <person name="Couloux A."/>
            <person name="Denny R."/>
            <person name="Deshpande S."/>
            <person name="Dai X."/>
            <person name="Doyle J.J."/>
            <person name="Dudez A.M."/>
            <person name="Farmer A.D."/>
            <person name="Fouteau S."/>
            <person name="Franken C."/>
            <person name="Gibelin C."/>
            <person name="Gish J."/>
            <person name="Goldstein S."/>
            <person name="Gonzalez A.J."/>
            <person name="Green P.J."/>
            <person name="Hallab A."/>
            <person name="Hartog M."/>
            <person name="Hua A."/>
            <person name="Humphray S.J."/>
            <person name="Jeong D.H."/>
            <person name="Jing Y."/>
            <person name="Jocker A."/>
            <person name="Kenton S.M."/>
            <person name="Kim D.J."/>
            <person name="Klee K."/>
            <person name="Lai H."/>
            <person name="Lang C."/>
            <person name="Lin S."/>
            <person name="Macmil S.L."/>
            <person name="Magdelenat G."/>
            <person name="Matthews L."/>
            <person name="McCorrison J."/>
            <person name="Monaghan E.L."/>
            <person name="Mun J.H."/>
            <person name="Najar F.Z."/>
            <person name="Nicholson C."/>
            <person name="Noirot C."/>
            <person name="O'Bleness M."/>
            <person name="Paule C.R."/>
            <person name="Poulain J."/>
            <person name="Prion F."/>
            <person name="Qin B."/>
            <person name="Qu C."/>
            <person name="Retzel E.F."/>
            <person name="Riddle C."/>
            <person name="Sallet E."/>
            <person name="Samain S."/>
            <person name="Samson N."/>
            <person name="Sanders I."/>
            <person name="Saurat O."/>
            <person name="Scarpelli C."/>
            <person name="Schiex T."/>
            <person name="Segurens B."/>
            <person name="Severin A.J."/>
            <person name="Sherrier D.J."/>
            <person name="Shi R."/>
            <person name="Sims S."/>
            <person name="Singer S.R."/>
            <person name="Sinharoy S."/>
            <person name="Sterck L."/>
            <person name="Viollet A."/>
            <person name="Wang B.B."/>
            <person name="Wang K."/>
            <person name="Wang M."/>
            <person name="Wang X."/>
            <person name="Warfsmann J."/>
            <person name="Weissenbach J."/>
            <person name="White D.D."/>
            <person name="White J.D."/>
            <person name="Wiley G.B."/>
            <person name="Wincker P."/>
            <person name="Xing Y."/>
            <person name="Yang L."/>
            <person name="Yao Z."/>
            <person name="Ying F."/>
            <person name="Zhai J."/>
            <person name="Zhou L."/>
            <person name="Zuber A."/>
            <person name="Denarie J."/>
            <person name="Dixon R.A."/>
            <person name="May G.D."/>
            <person name="Schwartz D.C."/>
            <person name="Rogers J."/>
            <person name="Quetier F."/>
            <person name="Town C.D."/>
            <person name="Roe B.A."/>
        </authorList>
    </citation>
    <scope>NUCLEOTIDE SEQUENCE [LARGE SCALE GENOMIC DNA]</scope>
    <source>
        <strain evidence="5">A17</strain>
        <strain evidence="6 7">cv. Jemalong A17</strain>
    </source>
</reference>
<evidence type="ECO:0000256" key="4">
    <source>
        <dbReference type="ARBA" id="ARBA00022825"/>
    </source>
</evidence>
<comment type="similarity">
    <text evidence="1">Belongs to the peptidase S49 family.</text>
</comment>
<dbReference type="AlphaFoldDB" id="G7JFI3"/>